<evidence type="ECO:0000313" key="3">
    <source>
        <dbReference type="Proteomes" id="UP000067434"/>
    </source>
</evidence>
<keyword evidence="1" id="KW-0472">Membrane</keyword>
<accession>A0A0F7FJ89</accession>
<sequence length="132" mass="13721">MSEEVGRSIMLIITLAVVSLIGFFIYQVASTTTSRPVLVQAGDAVLTSLGNTYSVILWLQNAGSSSADLTSATLVINNYNVSAPLTCSPAIIPSGATATCRASFASTSAITTAATGYIVTRYGVYKVVMVRS</sequence>
<dbReference type="RefSeq" id="WP_052884451.1">
    <property type="nucleotide sequence ID" value="NZ_CP009961.1"/>
</dbReference>
<gene>
    <name evidence="2" type="ORF">MA03_06315</name>
</gene>
<evidence type="ECO:0000313" key="2">
    <source>
        <dbReference type="EMBL" id="AKG38938.1"/>
    </source>
</evidence>
<name>A0A0F7FJ89_9CREN</name>
<dbReference type="PATRIC" id="fig|1550241.5.peg.1312"/>
<dbReference type="HOGENOM" id="CLU_1998849_0_0_2"/>
<keyword evidence="3" id="KW-1185">Reference proteome</keyword>
<feature type="transmembrane region" description="Helical" evidence="1">
    <location>
        <begin position="9"/>
        <end position="29"/>
    </location>
</feature>
<evidence type="ECO:0000256" key="1">
    <source>
        <dbReference type="SAM" id="Phobius"/>
    </source>
</evidence>
<dbReference type="OrthoDB" id="31396at2157"/>
<proteinExistence type="predicted"/>
<dbReference type="GeneID" id="25401828"/>
<reference evidence="2 3" key="1">
    <citation type="journal article" date="2015" name="Stand. Genomic Sci.">
        <title>Complete genome sequence of and proposal of Thermofilum uzonense sp. nov. a novel hyperthermophilic crenarchaeon and emended description of the genus Thermofilum.</title>
        <authorList>
            <person name="Toshchakov S.V."/>
            <person name="Korzhenkov A.A."/>
            <person name="Samarov N.I."/>
            <person name="Mazunin I.O."/>
            <person name="Mozhey O.I."/>
            <person name="Shmyr I.S."/>
            <person name="Derbikova K.S."/>
            <person name="Taranov E.A."/>
            <person name="Dominova I.N."/>
            <person name="Bonch-Osmolovskaya E.A."/>
            <person name="Patrushev M.V."/>
            <person name="Podosokorskaya O.A."/>
            <person name="Kublanov I.V."/>
        </authorList>
    </citation>
    <scope>NUCLEOTIDE SEQUENCE [LARGE SCALE GENOMIC DNA]</scope>
    <source>
        <strain evidence="2 3">1807-2</strain>
    </source>
</reference>
<dbReference type="Proteomes" id="UP000067434">
    <property type="component" value="Chromosome"/>
</dbReference>
<dbReference type="KEGG" id="thf:MA03_06315"/>
<protein>
    <submittedName>
        <fullName evidence="2">Uncharacterized protein</fullName>
    </submittedName>
</protein>
<keyword evidence="1" id="KW-1133">Transmembrane helix</keyword>
<dbReference type="EMBL" id="CP009961">
    <property type="protein sequence ID" value="AKG38938.1"/>
    <property type="molecule type" value="Genomic_DNA"/>
</dbReference>
<dbReference type="AlphaFoldDB" id="A0A0F7FJ89"/>
<organism evidence="2 3">
    <name type="scientific">Infirmifilum uzonense</name>
    <dbReference type="NCBI Taxonomy" id="1550241"/>
    <lineage>
        <taxon>Archaea</taxon>
        <taxon>Thermoproteota</taxon>
        <taxon>Thermoprotei</taxon>
        <taxon>Thermofilales</taxon>
        <taxon>Thermofilaceae</taxon>
        <taxon>Infirmifilum</taxon>
    </lineage>
</organism>
<dbReference type="STRING" id="1550241.MA03_06315"/>
<keyword evidence="1" id="KW-0812">Transmembrane</keyword>